<dbReference type="Pfam" id="PF13289">
    <property type="entry name" value="SIR2_2"/>
    <property type="match status" value="1"/>
</dbReference>
<dbReference type="OrthoDB" id="9812283at2"/>
<accession>A0A6B8MV76</accession>
<evidence type="ECO:0000313" key="1">
    <source>
        <dbReference type="EMBL" id="QGN36758.1"/>
    </source>
</evidence>
<dbReference type="RefSeq" id="WP_154679258.1">
    <property type="nucleotide sequence ID" value="NZ_CP046115.1"/>
</dbReference>
<organism evidence="1 2">
    <name type="scientific">Klebsiella oxytoca</name>
    <dbReference type="NCBI Taxonomy" id="571"/>
    <lineage>
        <taxon>Bacteria</taxon>
        <taxon>Pseudomonadati</taxon>
        <taxon>Pseudomonadota</taxon>
        <taxon>Gammaproteobacteria</taxon>
        <taxon>Enterobacterales</taxon>
        <taxon>Enterobacteriaceae</taxon>
        <taxon>Klebsiella/Raoultella group</taxon>
        <taxon>Klebsiella</taxon>
    </lineage>
</organism>
<protein>
    <submittedName>
        <fullName evidence="1">SIR2 family protein</fullName>
    </submittedName>
</protein>
<proteinExistence type="predicted"/>
<gene>
    <name evidence="1" type="ORF">GJ746_05380</name>
</gene>
<dbReference type="EMBL" id="CP046115">
    <property type="protein sequence ID" value="QGN36758.1"/>
    <property type="molecule type" value="Genomic_DNA"/>
</dbReference>
<dbReference type="InterPro" id="IPR029035">
    <property type="entry name" value="DHS-like_NAD/FAD-binding_dom"/>
</dbReference>
<dbReference type="Proteomes" id="UP000427108">
    <property type="component" value="Chromosome"/>
</dbReference>
<sequence>MKNSDIEDDLEQFQELLNCPEQNWLLGAGISYSAKIPLMYPLTSRIMELIQEDAEALNLITKIKSELPPNLHIEHILSHLGDYCAIASRTLKKEIEICKEKFTLDCIEKIHNKILKYIADTIRYGYVEKPEKIIGDKDNFIVDIKEHFNFINTIFYSLRAGINERRKPIRLFTTNYDTLLEDALALNRIPYWDGFSGGAVAYRSYQYGQIEPMNDAKAHIIKMHGSIDWFQNDDGSLWRVRDRDTYPIKNNRVLIYPQSTKYIATQKDPFSAQFDLLRKSLNSLSYHVLIVCGYSFGDEHINQEIYLSLSNPNNKTVLLAFCEEVDNKIPEALDIWRCSDWGERVYVATQNGLYVGSKSPIKRKEEYDDWWTFSGMTKVLKEGVL</sequence>
<reference evidence="1 2" key="1">
    <citation type="submission" date="2019-11" db="EMBL/GenBank/DDBJ databases">
        <title>Isolation and Application of One Kind of P-Hydroxybenzoic Acid Degrading Bacterium in Mitigating Cropping Obstacle of Cucumber.</title>
        <authorList>
            <person name="Wu F."/>
            <person name="An Y."/>
        </authorList>
    </citation>
    <scope>NUCLEOTIDE SEQUENCE [LARGE SCALE GENOMIC DNA]</scope>
    <source>
        <strain evidence="1 2">P620</strain>
    </source>
</reference>
<name>A0A6B8MV76_KLEOX</name>
<dbReference type="SUPFAM" id="SSF52467">
    <property type="entry name" value="DHS-like NAD/FAD-binding domain"/>
    <property type="match status" value="1"/>
</dbReference>
<dbReference type="AlphaFoldDB" id="A0A6B8MV76"/>
<evidence type="ECO:0000313" key="2">
    <source>
        <dbReference type="Proteomes" id="UP000427108"/>
    </source>
</evidence>